<evidence type="ECO:0000313" key="2">
    <source>
        <dbReference type="Proteomes" id="UP000197138"/>
    </source>
</evidence>
<gene>
    <name evidence="1" type="ORF">CDL15_Pgr005065</name>
</gene>
<protein>
    <submittedName>
        <fullName evidence="1">Uncharacterized protein</fullName>
    </submittedName>
</protein>
<comment type="caution">
    <text evidence="1">The sequence shown here is derived from an EMBL/GenBank/DDBJ whole genome shotgun (WGS) entry which is preliminary data.</text>
</comment>
<dbReference type="AlphaFoldDB" id="A0A218XZN8"/>
<proteinExistence type="predicted"/>
<evidence type="ECO:0000313" key="1">
    <source>
        <dbReference type="EMBL" id="OWM90278.1"/>
    </source>
</evidence>
<sequence length="123" mass="13933">MIGAKLSASDAYLHFCVFEVGVKPLLRWSGCETQLQWSEANAAPRILIRRRLTLLLERLHFVVCRVCYWAIMLSLAMPRPCDEGFCLAGCRVLKDSRSGVERLRILSGRESESAVALACLWYL</sequence>
<organism evidence="1 2">
    <name type="scientific">Punica granatum</name>
    <name type="common">Pomegranate</name>
    <dbReference type="NCBI Taxonomy" id="22663"/>
    <lineage>
        <taxon>Eukaryota</taxon>
        <taxon>Viridiplantae</taxon>
        <taxon>Streptophyta</taxon>
        <taxon>Embryophyta</taxon>
        <taxon>Tracheophyta</taxon>
        <taxon>Spermatophyta</taxon>
        <taxon>Magnoliopsida</taxon>
        <taxon>eudicotyledons</taxon>
        <taxon>Gunneridae</taxon>
        <taxon>Pentapetalae</taxon>
        <taxon>rosids</taxon>
        <taxon>malvids</taxon>
        <taxon>Myrtales</taxon>
        <taxon>Lythraceae</taxon>
        <taxon>Punica</taxon>
    </lineage>
</organism>
<dbReference type="Proteomes" id="UP000197138">
    <property type="component" value="Unassembled WGS sequence"/>
</dbReference>
<accession>A0A218XZN8</accession>
<name>A0A218XZN8_PUNGR</name>
<reference evidence="2" key="1">
    <citation type="journal article" date="2017" name="Plant J.">
        <title>The pomegranate (Punica granatum L.) genome and the genomics of punicalagin biosynthesis.</title>
        <authorList>
            <person name="Qin G."/>
            <person name="Xu C."/>
            <person name="Ming R."/>
            <person name="Tang H."/>
            <person name="Guyot R."/>
            <person name="Kramer E.M."/>
            <person name="Hu Y."/>
            <person name="Yi X."/>
            <person name="Qi Y."/>
            <person name="Xu X."/>
            <person name="Gao Z."/>
            <person name="Pan H."/>
            <person name="Jian J."/>
            <person name="Tian Y."/>
            <person name="Yue Z."/>
            <person name="Xu Y."/>
        </authorList>
    </citation>
    <scope>NUCLEOTIDE SEQUENCE [LARGE SCALE GENOMIC DNA]</scope>
    <source>
        <strain evidence="2">cv. Dabenzi</strain>
    </source>
</reference>
<dbReference type="EMBL" id="MTKT01000550">
    <property type="protein sequence ID" value="OWM90278.1"/>
    <property type="molecule type" value="Genomic_DNA"/>
</dbReference>